<proteinExistence type="predicted"/>
<name>A0A8S0WUT5_CYCAE</name>
<sequence length="509" mass="56310">MWKTKDLTNSPPWGPRTKILSPEDRSRIISEKCKSIIGAYHLTTEDVLKASGKYWELFNDPILCTDVTVGHLINVHLNFGVFTLVKYTNSRPDITDLVDRLLKYDVSTHYLTKWSALKSGTTATLMPDGTLELHTSETLDTKFVPPLLLTGTPVVAVLFARLIVAGEDRGNKVFVASISDGLKMALGVECRGVPQRGGLDPFINFSRVRLPATALLSFPDMSQDSQRAFFDDITAMIRGSLSFGAMSITRMRIAAYIAGMAILRDTSALPTGNVISLSPPVFAVLTAIAQAFVFAHFGEEIRVLFNSLDGHPFRQHFMVILFKEGAVRRTLENIMQLAVGQQGLLEDNLKEMLLADRANSIRFAMEVLFGRLDPPMTANPDSILARHELSMIQDTRILLSTNQHRDPVGLAHSCQRLLEAIAHRMGCEAAIAANVDGRLIELFKASIIKLDPSWYAERGGMTRVKQAEVEKAAAEGLLPQLPGLLHRLEVERYSMASSPEKGKDIKSRL</sequence>
<dbReference type="OrthoDB" id="538336at2759"/>
<protein>
    <submittedName>
        <fullName evidence="1">Uncharacterized protein</fullName>
    </submittedName>
</protein>
<dbReference type="GO" id="GO:0016627">
    <property type="term" value="F:oxidoreductase activity, acting on the CH-CH group of donors"/>
    <property type="evidence" value="ECO:0007669"/>
    <property type="project" value="InterPro"/>
</dbReference>
<dbReference type="InterPro" id="IPR046373">
    <property type="entry name" value="Acyl-CoA_Oxase/DH_mid-dom_sf"/>
</dbReference>
<organism evidence="1 2">
    <name type="scientific">Cyclocybe aegerita</name>
    <name type="common">Black poplar mushroom</name>
    <name type="synonym">Agrocybe aegerita</name>
    <dbReference type="NCBI Taxonomy" id="1973307"/>
    <lineage>
        <taxon>Eukaryota</taxon>
        <taxon>Fungi</taxon>
        <taxon>Dikarya</taxon>
        <taxon>Basidiomycota</taxon>
        <taxon>Agaricomycotina</taxon>
        <taxon>Agaricomycetes</taxon>
        <taxon>Agaricomycetidae</taxon>
        <taxon>Agaricales</taxon>
        <taxon>Agaricineae</taxon>
        <taxon>Bolbitiaceae</taxon>
        <taxon>Cyclocybe</taxon>
    </lineage>
</organism>
<comment type="caution">
    <text evidence="1">The sequence shown here is derived from an EMBL/GenBank/DDBJ whole genome shotgun (WGS) entry which is preliminary data.</text>
</comment>
<dbReference type="Gene3D" id="2.40.110.10">
    <property type="entry name" value="Butyryl-CoA Dehydrogenase, subunit A, domain 2"/>
    <property type="match status" value="1"/>
</dbReference>
<dbReference type="EMBL" id="CACVBS010000053">
    <property type="protein sequence ID" value="CAA7266166.1"/>
    <property type="molecule type" value="Genomic_DNA"/>
</dbReference>
<reference evidence="1 2" key="1">
    <citation type="submission" date="2020-01" db="EMBL/GenBank/DDBJ databases">
        <authorList>
            <person name="Gupta K D."/>
        </authorList>
    </citation>
    <scope>NUCLEOTIDE SEQUENCE [LARGE SCALE GENOMIC DNA]</scope>
</reference>
<dbReference type="Proteomes" id="UP000467700">
    <property type="component" value="Unassembled WGS sequence"/>
</dbReference>
<accession>A0A8S0WUT5</accession>
<evidence type="ECO:0000313" key="2">
    <source>
        <dbReference type="Proteomes" id="UP000467700"/>
    </source>
</evidence>
<dbReference type="AlphaFoldDB" id="A0A8S0WUT5"/>
<gene>
    <name evidence="1" type="ORF">AAE3_LOCUS8424</name>
</gene>
<keyword evidence="2" id="KW-1185">Reference proteome</keyword>
<evidence type="ECO:0000313" key="1">
    <source>
        <dbReference type="EMBL" id="CAA7266166.1"/>
    </source>
</evidence>